<dbReference type="InterPro" id="IPR027417">
    <property type="entry name" value="P-loop_NTPase"/>
</dbReference>
<dbReference type="PROSITE" id="PS00662">
    <property type="entry name" value="T2SP_E"/>
    <property type="match status" value="1"/>
</dbReference>
<protein>
    <submittedName>
        <fullName evidence="3">Twitching motility protein PilT</fullName>
    </submittedName>
</protein>
<dbReference type="RefSeq" id="WP_092051395.1">
    <property type="nucleotide sequence ID" value="NZ_FNZF01000002.1"/>
</dbReference>
<evidence type="ECO:0000313" key="3">
    <source>
        <dbReference type="EMBL" id="SEJ25065.1"/>
    </source>
</evidence>
<dbReference type="Proteomes" id="UP000199200">
    <property type="component" value="Unassembled WGS sequence"/>
</dbReference>
<dbReference type="GO" id="GO:0016887">
    <property type="term" value="F:ATP hydrolysis activity"/>
    <property type="evidence" value="ECO:0007669"/>
    <property type="project" value="InterPro"/>
</dbReference>
<gene>
    <name evidence="3" type="ORF">SAMN04488127_1397</name>
</gene>
<evidence type="ECO:0000259" key="2">
    <source>
        <dbReference type="PROSITE" id="PS00662"/>
    </source>
</evidence>
<evidence type="ECO:0000256" key="1">
    <source>
        <dbReference type="ARBA" id="ARBA00006611"/>
    </source>
</evidence>
<dbReference type="CDD" id="cd01131">
    <property type="entry name" value="PilT"/>
    <property type="match status" value="1"/>
</dbReference>
<comment type="similarity">
    <text evidence="1">Belongs to the GSP E family.</text>
</comment>
<dbReference type="GO" id="GO:0005524">
    <property type="term" value="F:ATP binding"/>
    <property type="evidence" value="ECO:0007669"/>
    <property type="project" value="InterPro"/>
</dbReference>
<dbReference type="AlphaFoldDB" id="A0A1H6XKI0"/>
<dbReference type="Pfam" id="PF00437">
    <property type="entry name" value="T2SSE"/>
    <property type="match status" value="1"/>
</dbReference>
<evidence type="ECO:0000313" key="4">
    <source>
        <dbReference type="Proteomes" id="UP000199200"/>
    </source>
</evidence>
<dbReference type="InterPro" id="IPR050921">
    <property type="entry name" value="T4SS_GSP_E_ATPase"/>
</dbReference>
<sequence>MKQTIDGLLSAAFKLKASDIHLTVGVPPVFRVHGDLKRYGKEVNTPEFTLGIAKAVIPEKLYDQFLEKGELDFSYSVPGVSRFRVNAYRQRGSVSLAFRTIPTKIMTVEELGMPDTLKRLAETPQGMILVTGPTGSGKSTTLAAMIRHINETTRKHIITLEDPIEFVHNHGASIIDQREVGFDTDSFANGLRAALRQDPDVILVGEMRDLETISIAITAAETGHLVFGTLHTWSAASTIDRIIDVFPPSQQTQIRVQLAGVLTGVISQRLFKTADGKGRRAATEIMINTPAIGNLIRTEKIHQIPSIIQTSRAIGMHTMESSIQKLVDTGAISYETAKPYLEGDDH</sequence>
<dbReference type="InterPro" id="IPR003593">
    <property type="entry name" value="AAA+_ATPase"/>
</dbReference>
<dbReference type="SMART" id="SM00382">
    <property type="entry name" value="AAA"/>
    <property type="match status" value="1"/>
</dbReference>
<dbReference type="SUPFAM" id="SSF52540">
    <property type="entry name" value="P-loop containing nucleoside triphosphate hydrolases"/>
    <property type="match status" value="1"/>
</dbReference>
<dbReference type="EMBL" id="FNZF01000002">
    <property type="protein sequence ID" value="SEJ25065.1"/>
    <property type="molecule type" value="Genomic_DNA"/>
</dbReference>
<dbReference type="Gene3D" id="3.30.450.90">
    <property type="match status" value="1"/>
</dbReference>
<proteinExistence type="inferred from homology"/>
<accession>A0A1H6XKI0</accession>
<name>A0A1H6XKI0_9BACL</name>
<dbReference type="PANTHER" id="PTHR30486">
    <property type="entry name" value="TWITCHING MOTILITY PROTEIN PILT"/>
    <property type="match status" value="1"/>
</dbReference>
<dbReference type="STRING" id="426757.SAMN04488127_1397"/>
<dbReference type="NCBIfam" id="TIGR01420">
    <property type="entry name" value="pilT_fam"/>
    <property type="match status" value="1"/>
</dbReference>
<organism evidence="3 4">
    <name type="scientific">Bhargavaea ginsengi</name>
    <dbReference type="NCBI Taxonomy" id="426757"/>
    <lineage>
        <taxon>Bacteria</taxon>
        <taxon>Bacillati</taxon>
        <taxon>Bacillota</taxon>
        <taxon>Bacilli</taxon>
        <taxon>Bacillales</taxon>
        <taxon>Caryophanaceae</taxon>
        <taxon>Bhargavaea</taxon>
    </lineage>
</organism>
<keyword evidence="4" id="KW-1185">Reference proteome</keyword>
<dbReference type="InterPro" id="IPR001482">
    <property type="entry name" value="T2SS/T4SS_dom"/>
</dbReference>
<reference evidence="4" key="1">
    <citation type="submission" date="2016-10" db="EMBL/GenBank/DDBJ databases">
        <authorList>
            <person name="Varghese N."/>
            <person name="Submissions S."/>
        </authorList>
    </citation>
    <scope>NUCLEOTIDE SEQUENCE [LARGE SCALE GENOMIC DNA]</scope>
    <source>
        <strain evidence="4">CGMCC 1.6763</strain>
    </source>
</reference>
<dbReference type="OrthoDB" id="9808272at2"/>
<dbReference type="Gene3D" id="3.40.50.300">
    <property type="entry name" value="P-loop containing nucleotide triphosphate hydrolases"/>
    <property type="match status" value="1"/>
</dbReference>
<feature type="domain" description="Bacterial type II secretion system protein E" evidence="2">
    <location>
        <begin position="195"/>
        <end position="209"/>
    </location>
</feature>
<dbReference type="InterPro" id="IPR006321">
    <property type="entry name" value="PilT/PilU"/>
</dbReference>